<feature type="coiled-coil region" evidence="5">
    <location>
        <begin position="137"/>
        <end position="171"/>
    </location>
</feature>
<feature type="region of interest" description="Disordered" evidence="6">
    <location>
        <begin position="506"/>
        <end position="539"/>
    </location>
</feature>
<keyword evidence="3 5" id="KW-0175">Coiled coil</keyword>
<evidence type="ECO:0000313" key="9">
    <source>
        <dbReference type="Proteomes" id="UP000028602"/>
    </source>
</evidence>
<comment type="function">
    <text evidence="1">Involved in DNA recombination.</text>
</comment>
<dbReference type="Pfam" id="PF02646">
    <property type="entry name" value="RmuC"/>
    <property type="match status" value="1"/>
</dbReference>
<evidence type="ECO:0000256" key="1">
    <source>
        <dbReference type="ARBA" id="ARBA00003416"/>
    </source>
</evidence>
<proteinExistence type="inferred from homology"/>
<feature type="transmembrane region" description="Helical" evidence="7">
    <location>
        <begin position="38"/>
        <end position="58"/>
    </location>
</feature>
<feature type="compositionally biased region" description="Polar residues" evidence="6">
    <location>
        <begin position="518"/>
        <end position="528"/>
    </location>
</feature>
<reference evidence="8 9" key="1">
    <citation type="submission" date="2014-05" db="EMBL/GenBank/DDBJ databases">
        <title>ATOL: Assembling a taxonomically balanced genome-scale reconstruction of the evolutionary history of the Enterobacteriaceae.</title>
        <authorList>
            <person name="Plunkett G.III."/>
            <person name="Neeno-Eckwall E.C."/>
            <person name="Glasner J.D."/>
            <person name="Perna N.T."/>
        </authorList>
    </citation>
    <scope>NUCLEOTIDE SEQUENCE [LARGE SCALE GENOMIC DNA]</scope>
    <source>
        <strain evidence="8 9">ATCC 33301</strain>
    </source>
</reference>
<evidence type="ECO:0000256" key="6">
    <source>
        <dbReference type="SAM" id="MobiDB-lite"/>
    </source>
</evidence>
<dbReference type="PANTHER" id="PTHR30563:SF0">
    <property type="entry name" value="DNA RECOMBINATION PROTEIN RMUC"/>
    <property type="match status" value="1"/>
</dbReference>
<evidence type="ECO:0000256" key="7">
    <source>
        <dbReference type="SAM" id="Phobius"/>
    </source>
</evidence>
<dbReference type="PANTHER" id="PTHR30563">
    <property type="entry name" value="DNA RECOMBINATION PROTEIN RMUC"/>
    <property type="match status" value="1"/>
</dbReference>
<keyword evidence="7" id="KW-1133">Transmembrane helix</keyword>
<keyword evidence="7" id="KW-0472">Membrane</keyword>
<sequence>MLRQTAWPHIRNIWTSIQCHSTFSLWIRKTGTRVDTQLIISIALLAGGLGLGWLIAVLRTGHQLAASDAELRVRQEAMAQLYQDLATEQQRLQAKDQELRQVYSTLSARQEQLNQLAYWREQSEQLTLEVRHQSEINRVQEAELREATTRLEDTRLAAEEKQRLLLNSEQRLAAQFENLAGRIFENSGRRFDEQNRQSLHGLLTPLREQLDGFRRQINESFSHEARERHTLTHEIRQLQKLNSEMAKEAVNLTRALKGDNKIQGNWGEVVLGRVLEASGLREGHEYETQVSIQRSDGRYQPDVIVHLPQKKDVVIDAKMTLVAYERYFNAEDDAVREQALQEHLTAVRQHIRLLSRKDYQQLPGVRSLDYVLMFIPVEPAFLLAIDRQPELISEALQQNIMLVSPTTLLVALRTISNLWRYEHQSQNAQHIAEKAGRLYDKMRLFVDDMQSLGTHLDKARDSYQQSMKKLSEGRGNLVARTEAFRHLGVEIRRPINPKVTEKALSFEAGAQETDGDSETSLVGPQNTWDNEENPRGVSE</sequence>
<keyword evidence="9" id="KW-1185">Reference proteome</keyword>
<dbReference type="GO" id="GO:0006310">
    <property type="term" value="P:DNA recombination"/>
    <property type="evidence" value="ECO:0007669"/>
    <property type="project" value="UniProtKB-KW"/>
</dbReference>
<evidence type="ECO:0000256" key="3">
    <source>
        <dbReference type="ARBA" id="ARBA00023054"/>
    </source>
</evidence>
<keyword evidence="7" id="KW-0812">Transmembrane</keyword>
<dbReference type="Proteomes" id="UP000028602">
    <property type="component" value="Unassembled WGS sequence"/>
</dbReference>
<comment type="caution">
    <text evidence="8">The sequence shown here is derived from an EMBL/GenBank/DDBJ whole genome shotgun (WGS) entry which is preliminary data.</text>
</comment>
<accession>A0A085JL48</accession>
<name>A0A085JL48_9GAMM</name>
<dbReference type="EMBL" id="JMPR01000017">
    <property type="protein sequence ID" value="KFD21194.1"/>
    <property type="molecule type" value="Genomic_DNA"/>
</dbReference>
<evidence type="ECO:0000256" key="2">
    <source>
        <dbReference type="ARBA" id="ARBA00009840"/>
    </source>
</evidence>
<protein>
    <submittedName>
        <fullName evidence="8">RmuC family DNA recombination protein</fullName>
    </submittedName>
</protein>
<comment type="similarity">
    <text evidence="2">Belongs to the RmuC family.</text>
</comment>
<organism evidence="8 9">
    <name type="scientific">Tatumella ptyseos ATCC 33301</name>
    <dbReference type="NCBI Taxonomy" id="1005995"/>
    <lineage>
        <taxon>Bacteria</taxon>
        <taxon>Pseudomonadati</taxon>
        <taxon>Pseudomonadota</taxon>
        <taxon>Gammaproteobacteria</taxon>
        <taxon>Enterobacterales</taxon>
        <taxon>Erwiniaceae</taxon>
        <taxon>Tatumella</taxon>
    </lineage>
</organism>
<evidence type="ECO:0000256" key="5">
    <source>
        <dbReference type="SAM" id="Coils"/>
    </source>
</evidence>
<gene>
    <name evidence="8" type="primary">rmuC</name>
    <name evidence="8" type="ORF">GTPT_0845</name>
</gene>
<dbReference type="eggNOG" id="COG1322">
    <property type="taxonomic scope" value="Bacteria"/>
</dbReference>
<evidence type="ECO:0000313" key="8">
    <source>
        <dbReference type="EMBL" id="KFD21194.1"/>
    </source>
</evidence>
<dbReference type="InterPro" id="IPR003798">
    <property type="entry name" value="DNA_recombination_RmuC"/>
</dbReference>
<evidence type="ECO:0000256" key="4">
    <source>
        <dbReference type="ARBA" id="ARBA00023172"/>
    </source>
</evidence>
<dbReference type="AlphaFoldDB" id="A0A085JL48"/>
<keyword evidence="4" id="KW-0233">DNA recombination</keyword>
<feature type="coiled-coil region" evidence="5">
    <location>
        <begin position="228"/>
        <end position="255"/>
    </location>
</feature>